<feature type="coiled-coil region" evidence="1">
    <location>
        <begin position="270"/>
        <end position="297"/>
    </location>
</feature>
<name>A0AAE0CEK7_9CHLO</name>
<feature type="transmembrane region" description="Helical" evidence="2">
    <location>
        <begin position="45"/>
        <end position="67"/>
    </location>
</feature>
<keyword evidence="1" id="KW-0175">Coiled coil</keyword>
<keyword evidence="4" id="KW-1185">Reference proteome</keyword>
<sequence>MEPPKRSEEPAYQAFVVSVALFNCGIFCGWLVGLLSGADSNIVDILAGVFTLVVVSIGASVLGYRYLREHYELSFYLAGRKPVVSDETPHGLLTPHSPTSPPDVDAVKETDSVAGYPAPAPQLALPGSAALTEEDIFTVTIRDGNGPGMDEVENAENDVRKIMEDGRPEEIESVIHGHFRLHNIMNPDLLWAGELLQLRLSAAALAVDRARQAAEAMEEFQAAIPAQPVGTDGNALMAPPRSPAGPRPIIAKDPAGEELWAKLDHTMAQLSDAHEHIQSLEHDNQKLVNKGVEMNKQLEALQAYKLMQTEYQTKVLSQATDQQGDIAALRSSLQDMTQAQDALRTQRFDVVMESGSYTLIAPNLLKKVKKMTSAENVAKIQDLHDATTMCNRVLKEVETFLFLSVYAARLQSFSSSEGANGEVPNSGLTYFAASPNEADLVGMTVPEQECHLTFQCCHKRKVILVQDLSAVQEIHYWKPKPPGQPVKGGVLMMPMSAEKGLPALGVLVVDSINREHKAISPEEKAALMEVGDLLSTLLVAGAKAQDNTQKQMIIAMDAKPSGWAGIMMQRMDLLYLKSRLESVLSGNGPEMRACIAEMLTYKPPPRNVVAICTSLLIITKADNVVDPLIQWLGKVTVPTHDDMAGKLWINIVQKALTDCSSKLGSMMQAVEWRLNSKVETDFETAESLLETINLPSDITRVFNSSNIFRYIYPWLKCTLTLRRLAGMVTMDTIDQLTSDEQEESLNEDLSDASSKILDMVEARLVQDNVVY</sequence>
<keyword evidence="2" id="KW-0472">Membrane</keyword>
<feature type="transmembrane region" description="Helical" evidence="2">
    <location>
        <begin position="12"/>
        <end position="33"/>
    </location>
</feature>
<keyword evidence="2" id="KW-0812">Transmembrane</keyword>
<evidence type="ECO:0008006" key="5">
    <source>
        <dbReference type="Google" id="ProtNLM"/>
    </source>
</evidence>
<proteinExistence type="predicted"/>
<reference evidence="3 4" key="1">
    <citation type="journal article" date="2015" name="Genome Biol. Evol.">
        <title>Comparative Genomics of a Bacterivorous Green Alga Reveals Evolutionary Causalities and Consequences of Phago-Mixotrophic Mode of Nutrition.</title>
        <authorList>
            <person name="Burns J.A."/>
            <person name="Paasch A."/>
            <person name="Narechania A."/>
            <person name="Kim E."/>
        </authorList>
    </citation>
    <scope>NUCLEOTIDE SEQUENCE [LARGE SCALE GENOMIC DNA]</scope>
    <source>
        <strain evidence="3 4">PLY_AMNH</strain>
    </source>
</reference>
<gene>
    <name evidence="3" type="ORF">CYMTET_37787</name>
</gene>
<organism evidence="3 4">
    <name type="scientific">Cymbomonas tetramitiformis</name>
    <dbReference type="NCBI Taxonomy" id="36881"/>
    <lineage>
        <taxon>Eukaryota</taxon>
        <taxon>Viridiplantae</taxon>
        <taxon>Chlorophyta</taxon>
        <taxon>Pyramimonadophyceae</taxon>
        <taxon>Pyramimonadales</taxon>
        <taxon>Pyramimonadaceae</taxon>
        <taxon>Cymbomonas</taxon>
    </lineage>
</organism>
<accession>A0AAE0CEK7</accession>
<dbReference type="Proteomes" id="UP001190700">
    <property type="component" value="Unassembled WGS sequence"/>
</dbReference>
<evidence type="ECO:0000313" key="3">
    <source>
        <dbReference type="EMBL" id="KAK3252933.1"/>
    </source>
</evidence>
<dbReference type="EMBL" id="LGRX02025090">
    <property type="protein sequence ID" value="KAK3252933.1"/>
    <property type="molecule type" value="Genomic_DNA"/>
</dbReference>
<evidence type="ECO:0000256" key="2">
    <source>
        <dbReference type="SAM" id="Phobius"/>
    </source>
</evidence>
<evidence type="ECO:0000313" key="4">
    <source>
        <dbReference type="Proteomes" id="UP001190700"/>
    </source>
</evidence>
<evidence type="ECO:0000256" key="1">
    <source>
        <dbReference type="SAM" id="Coils"/>
    </source>
</evidence>
<comment type="caution">
    <text evidence="3">The sequence shown here is derived from an EMBL/GenBank/DDBJ whole genome shotgun (WGS) entry which is preliminary data.</text>
</comment>
<keyword evidence="2" id="KW-1133">Transmembrane helix</keyword>
<protein>
    <recommendedName>
        <fullName evidence="5">GAF domain-containing protein</fullName>
    </recommendedName>
</protein>
<dbReference type="AlphaFoldDB" id="A0AAE0CEK7"/>